<dbReference type="STRING" id="1314790.A0A1Y1YKH5"/>
<name>A0A1Y1YKH5_9FUNG</name>
<dbReference type="PANTHER" id="PTHR13243:SF1">
    <property type="entry name" value="NUCLEOLAR PROTEIN 16"/>
    <property type="match status" value="1"/>
</dbReference>
<dbReference type="Pfam" id="PF09420">
    <property type="entry name" value="Nop16"/>
    <property type="match status" value="1"/>
</dbReference>
<evidence type="ECO:0000256" key="3">
    <source>
        <dbReference type="ARBA" id="ARBA00008479"/>
    </source>
</evidence>
<evidence type="ECO:0000256" key="5">
    <source>
        <dbReference type="ARBA" id="ARBA00023242"/>
    </source>
</evidence>
<dbReference type="Proteomes" id="UP000193498">
    <property type="component" value="Unassembled WGS sequence"/>
</dbReference>
<protein>
    <recommendedName>
        <fullName evidence="4">Nucleolar protein 16</fullName>
    </recommendedName>
</protein>
<dbReference type="PANTHER" id="PTHR13243">
    <property type="entry name" value="HSPC111 PROTEIN-RELATED"/>
    <property type="match status" value="1"/>
</dbReference>
<dbReference type="EMBL" id="MCFE01000113">
    <property type="protein sequence ID" value="ORX98482.1"/>
    <property type="molecule type" value="Genomic_DNA"/>
</dbReference>
<dbReference type="AlphaFoldDB" id="A0A1Y1YKH5"/>
<evidence type="ECO:0000256" key="6">
    <source>
        <dbReference type="SAM" id="MobiDB-lite"/>
    </source>
</evidence>
<comment type="caution">
    <text evidence="7">The sequence shown here is derived from an EMBL/GenBank/DDBJ whole genome shotgun (WGS) entry which is preliminary data.</text>
</comment>
<dbReference type="FunCoup" id="A0A1Y1YKH5">
    <property type="interactions" value="178"/>
</dbReference>
<evidence type="ECO:0000313" key="8">
    <source>
        <dbReference type="Proteomes" id="UP000193498"/>
    </source>
</evidence>
<dbReference type="InParanoid" id="A0A1Y1YKH5"/>
<organism evidence="7 8">
    <name type="scientific">Basidiobolus meristosporus CBS 931.73</name>
    <dbReference type="NCBI Taxonomy" id="1314790"/>
    <lineage>
        <taxon>Eukaryota</taxon>
        <taxon>Fungi</taxon>
        <taxon>Fungi incertae sedis</taxon>
        <taxon>Zoopagomycota</taxon>
        <taxon>Entomophthoromycotina</taxon>
        <taxon>Basidiobolomycetes</taxon>
        <taxon>Basidiobolales</taxon>
        <taxon>Basidiobolaceae</taxon>
        <taxon>Basidiobolus</taxon>
    </lineage>
</organism>
<reference evidence="7 8" key="1">
    <citation type="submission" date="2016-07" db="EMBL/GenBank/DDBJ databases">
        <title>Pervasive Adenine N6-methylation of Active Genes in Fungi.</title>
        <authorList>
            <consortium name="DOE Joint Genome Institute"/>
            <person name="Mondo S.J."/>
            <person name="Dannebaum R.O."/>
            <person name="Kuo R.C."/>
            <person name="Labutti K."/>
            <person name="Haridas S."/>
            <person name="Kuo A."/>
            <person name="Salamov A."/>
            <person name="Ahrendt S.R."/>
            <person name="Lipzen A."/>
            <person name="Sullivan W."/>
            <person name="Andreopoulos W.B."/>
            <person name="Clum A."/>
            <person name="Lindquist E."/>
            <person name="Daum C."/>
            <person name="Ramamoorthy G.K."/>
            <person name="Gryganskyi A."/>
            <person name="Culley D."/>
            <person name="Magnuson J.K."/>
            <person name="James T.Y."/>
            <person name="O'Malley M.A."/>
            <person name="Stajich J.E."/>
            <person name="Spatafora J.W."/>
            <person name="Visel A."/>
            <person name="Grigoriev I.V."/>
        </authorList>
    </citation>
    <scope>NUCLEOTIDE SEQUENCE [LARGE SCALE GENOMIC DNA]</scope>
    <source>
        <strain evidence="7 8">CBS 931.73</strain>
    </source>
</reference>
<dbReference type="GO" id="GO:0042273">
    <property type="term" value="P:ribosomal large subunit biogenesis"/>
    <property type="evidence" value="ECO:0007669"/>
    <property type="project" value="TreeGrafter"/>
</dbReference>
<feature type="region of interest" description="Disordered" evidence="6">
    <location>
        <begin position="1"/>
        <end position="24"/>
    </location>
</feature>
<comment type="function">
    <text evidence="1">Involved in the biogenesis of the 60S ribosomal subunit.</text>
</comment>
<evidence type="ECO:0000256" key="2">
    <source>
        <dbReference type="ARBA" id="ARBA00004604"/>
    </source>
</evidence>
<evidence type="ECO:0000313" key="7">
    <source>
        <dbReference type="EMBL" id="ORX98482.1"/>
    </source>
</evidence>
<sequence length="203" mass="23376">MARPRKRKTQASGRKLTRKTQNKHFKRAPLVNNKIISDNWDRKATLRQNYQRLGLMTTLNKATGGLEHNGEEEEEPEVDLDKLSPEEISRHLGPGQGLIERDEEGNVINIIVGKDPNEFDSDEELPSVPAKTDVVRALEEQAANAVKVERHQSEGEIRWVKELIEKHGDDYSAMFRDRKLNINQQTASQLRKKCQNYLKKNKQ</sequence>
<gene>
    <name evidence="7" type="ORF">K493DRAFT_313635</name>
</gene>
<keyword evidence="8" id="KW-1185">Reference proteome</keyword>
<proteinExistence type="inferred from homology"/>
<keyword evidence="5" id="KW-0539">Nucleus</keyword>
<dbReference type="InterPro" id="IPR019002">
    <property type="entry name" value="Ribosome_biogenesis_Nop16"/>
</dbReference>
<evidence type="ECO:0000256" key="4">
    <source>
        <dbReference type="ARBA" id="ARBA00015522"/>
    </source>
</evidence>
<comment type="subcellular location">
    <subcellularLocation>
        <location evidence="2">Nucleus</location>
        <location evidence="2">Nucleolus</location>
    </subcellularLocation>
</comment>
<evidence type="ECO:0000256" key="1">
    <source>
        <dbReference type="ARBA" id="ARBA00002889"/>
    </source>
</evidence>
<accession>A0A1Y1YKH5</accession>
<dbReference type="GO" id="GO:0005730">
    <property type="term" value="C:nucleolus"/>
    <property type="evidence" value="ECO:0007669"/>
    <property type="project" value="UniProtKB-SubCell"/>
</dbReference>
<dbReference type="OrthoDB" id="285729at2759"/>
<comment type="similarity">
    <text evidence="3">Belongs to the NOP16 family.</text>
</comment>